<organism evidence="3 4">
    <name type="scientific">Kingdonia uniflora</name>
    <dbReference type="NCBI Taxonomy" id="39325"/>
    <lineage>
        <taxon>Eukaryota</taxon>
        <taxon>Viridiplantae</taxon>
        <taxon>Streptophyta</taxon>
        <taxon>Embryophyta</taxon>
        <taxon>Tracheophyta</taxon>
        <taxon>Spermatophyta</taxon>
        <taxon>Magnoliopsida</taxon>
        <taxon>Ranunculales</taxon>
        <taxon>Circaeasteraceae</taxon>
        <taxon>Kingdonia</taxon>
    </lineage>
</organism>
<sequence length="349" mass="39157">MATQFVKASLTVHCEQLCTSTTTLSCSCSSSFSVPGKDGKTIQLHQVPLLLLLLVVASAMEYNNNDIIATTSTFSRNDFPPDVFGAGSSAYQIEGAASEDGRKPSIWDTFTHAEKIADKSNADIGSDQYHKYKNDVKLMQDMGLDAYRMSISWSRLIPDFIGLNHYQVFYVSDIARSLDDNSRDYMLDISARIGGLPTIRVQKNTKEFLDFSRLKGPPELPLAQWGLQRLLEYVRVNYKNPAIEITENGFPLLTSTGRNDTKRVEYLQVYIESLLTSIWMGSNLRGYFVWSSWTASSFCLDTLLSTVSMKSTSMTRIGKGTPNFQLSGTLLSLQNMERKESRLAIKYNE</sequence>
<dbReference type="OrthoDB" id="65569at2759"/>
<dbReference type="Proteomes" id="UP000541444">
    <property type="component" value="Unassembled WGS sequence"/>
</dbReference>
<dbReference type="PANTHER" id="PTHR10353:SF29">
    <property type="entry name" value="BETA-GLUCOSIDASE 11"/>
    <property type="match status" value="1"/>
</dbReference>
<gene>
    <name evidence="3" type="ORF">GIB67_000820</name>
</gene>
<evidence type="ECO:0000256" key="1">
    <source>
        <dbReference type="ARBA" id="ARBA00010838"/>
    </source>
</evidence>
<dbReference type="GO" id="GO:0008422">
    <property type="term" value="F:beta-glucosidase activity"/>
    <property type="evidence" value="ECO:0007669"/>
    <property type="project" value="TreeGrafter"/>
</dbReference>
<dbReference type="SUPFAM" id="SSF51445">
    <property type="entry name" value="(Trans)glycosidases"/>
    <property type="match status" value="2"/>
</dbReference>
<accession>A0A7J7P0K6</accession>
<evidence type="ECO:0000313" key="3">
    <source>
        <dbReference type="EMBL" id="KAF6172762.1"/>
    </source>
</evidence>
<comment type="caution">
    <text evidence="3">The sequence shown here is derived from an EMBL/GenBank/DDBJ whole genome shotgun (WGS) entry which is preliminary data.</text>
</comment>
<dbReference type="InterPro" id="IPR001360">
    <property type="entry name" value="Glyco_hydro_1"/>
</dbReference>
<dbReference type="EMBL" id="JACGCM010000393">
    <property type="protein sequence ID" value="KAF6172762.1"/>
    <property type="molecule type" value="Genomic_DNA"/>
</dbReference>
<dbReference type="InterPro" id="IPR017853">
    <property type="entry name" value="GH"/>
</dbReference>
<protein>
    <recommendedName>
        <fullName evidence="5">Beta-glucosidase</fullName>
    </recommendedName>
</protein>
<dbReference type="AlphaFoldDB" id="A0A7J7P0K6"/>
<reference evidence="3 4" key="1">
    <citation type="journal article" date="2020" name="IScience">
        <title>Genome Sequencing of the Endangered Kingdonia uniflora (Circaeasteraceae, Ranunculales) Reveals Potential Mechanisms of Evolutionary Specialization.</title>
        <authorList>
            <person name="Sun Y."/>
            <person name="Deng T."/>
            <person name="Zhang A."/>
            <person name="Moore M.J."/>
            <person name="Landis J.B."/>
            <person name="Lin N."/>
            <person name="Zhang H."/>
            <person name="Zhang X."/>
            <person name="Huang J."/>
            <person name="Zhang X."/>
            <person name="Sun H."/>
            <person name="Wang H."/>
        </authorList>
    </citation>
    <scope>NUCLEOTIDE SEQUENCE [LARGE SCALE GENOMIC DNA]</scope>
    <source>
        <strain evidence="3">TB1705</strain>
        <tissue evidence="3">Leaf</tissue>
    </source>
</reference>
<dbReference type="PROSITE" id="PS51257">
    <property type="entry name" value="PROKAR_LIPOPROTEIN"/>
    <property type="match status" value="1"/>
</dbReference>
<evidence type="ECO:0008006" key="5">
    <source>
        <dbReference type="Google" id="ProtNLM"/>
    </source>
</evidence>
<name>A0A7J7P0K6_9MAGN</name>
<evidence type="ECO:0000256" key="2">
    <source>
        <dbReference type="RuleBase" id="RU003690"/>
    </source>
</evidence>
<dbReference type="PANTHER" id="PTHR10353">
    <property type="entry name" value="GLYCOSYL HYDROLASE"/>
    <property type="match status" value="1"/>
</dbReference>
<dbReference type="Gene3D" id="3.20.20.80">
    <property type="entry name" value="Glycosidases"/>
    <property type="match status" value="2"/>
</dbReference>
<dbReference type="GO" id="GO:0005975">
    <property type="term" value="P:carbohydrate metabolic process"/>
    <property type="evidence" value="ECO:0007669"/>
    <property type="project" value="InterPro"/>
</dbReference>
<proteinExistence type="inferred from homology"/>
<dbReference type="Pfam" id="PF00232">
    <property type="entry name" value="Glyco_hydro_1"/>
    <property type="match status" value="1"/>
</dbReference>
<evidence type="ECO:0000313" key="4">
    <source>
        <dbReference type="Proteomes" id="UP000541444"/>
    </source>
</evidence>
<comment type="similarity">
    <text evidence="1 2">Belongs to the glycosyl hydrolase 1 family.</text>
</comment>
<keyword evidence="4" id="KW-1185">Reference proteome</keyword>
<dbReference type="PRINTS" id="PR00131">
    <property type="entry name" value="GLHYDRLASE1"/>
</dbReference>